<dbReference type="Proteomes" id="UP000708208">
    <property type="component" value="Unassembled WGS sequence"/>
</dbReference>
<protein>
    <submittedName>
        <fullName evidence="1">Uncharacterized protein</fullName>
    </submittedName>
</protein>
<evidence type="ECO:0000313" key="2">
    <source>
        <dbReference type="Proteomes" id="UP000708208"/>
    </source>
</evidence>
<proteinExistence type="predicted"/>
<keyword evidence="2" id="KW-1185">Reference proteome</keyword>
<evidence type="ECO:0000313" key="1">
    <source>
        <dbReference type="EMBL" id="CAG7826272.1"/>
    </source>
</evidence>
<dbReference type="AlphaFoldDB" id="A0A8J2PEK0"/>
<organism evidence="1 2">
    <name type="scientific">Allacma fusca</name>
    <dbReference type="NCBI Taxonomy" id="39272"/>
    <lineage>
        <taxon>Eukaryota</taxon>
        <taxon>Metazoa</taxon>
        <taxon>Ecdysozoa</taxon>
        <taxon>Arthropoda</taxon>
        <taxon>Hexapoda</taxon>
        <taxon>Collembola</taxon>
        <taxon>Symphypleona</taxon>
        <taxon>Sminthuridae</taxon>
        <taxon>Allacma</taxon>
    </lineage>
</organism>
<comment type="caution">
    <text evidence="1">The sequence shown here is derived from an EMBL/GenBank/DDBJ whole genome shotgun (WGS) entry which is preliminary data.</text>
</comment>
<dbReference type="EMBL" id="CAJVCH010539217">
    <property type="protein sequence ID" value="CAG7826272.1"/>
    <property type="molecule type" value="Genomic_DNA"/>
</dbReference>
<reference evidence="1" key="1">
    <citation type="submission" date="2021-06" db="EMBL/GenBank/DDBJ databases">
        <authorList>
            <person name="Hodson N. C."/>
            <person name="Mongue J. A."/>
            <person name="Jaron S. K."/>
        </authorList>
    </citation>
    <scope>NUCLEOTIDE SEQUENCE</scope>
</reference>
<sequence>MINRSGSGSNGHKYIWVRMQIARIFFFPSSSDFLTQNEKYLYPSLNLNAEDLLTEGARSLSLKSWMDDLVEYWETECSKVKRKAMRTNTTRAKSRVRNSTRSSLSSFKNYTITNIPKDVLAERVGIYLNNSQSLNKTSRQSDLFGISLPGPGLPDLTQLGISTLPTPTIDPLLLRKNNKWFQSYGGDIEYFFPLIGFGIPFDGEITLLGFHGFKGLFPYKR</sequence>
<name>A0A8J2PEK0_9HEXA</name>
<gene>
    <name evidence="1" type="ORF">AFUS01_LOCUS36334</name>
</gene>
<accession>A0A8J2PEK0</accession>